<dbReference type="InterPro" id="IPR011598">
    <property type="entry name" value="bHLH_dom"/>
</dbReference>
<evidence type="ECO:0000256" key="2">
    <source>
        <dbReference type="ARBA" id="ARBA00023015"/>
    </source>
</evidence>
<dbReference type="InterPro" id="IPR036638">
    <property type="entry name" value="HLH_DNA-bd_sf"/>
</dbReference>
<keyword evidence="9" id="KW-1185">Reference proteome</keyword>
<keyword evidence="4" id="KW-0804">Transcription</keyword>
<protein>
    <recommendedName>
        <fullName evidence="7">BHLH domain-containing protein</fullName>
    </recommendedName>
</protein>
<gene>
    <name evidence="8" type="ORF">KP509_09G026000</name>
</gene>
<dbReference type="EMBL" id="CM035414">
    <property type="protein sequence ID" value="KAH7428991.1"/>
    <property type="molecule type" value="Genomic_DNA"/>
</dbReference>
<comment type="subcellular location">
    <subcellularLocation>
        <location evidence="1">Nucleus</location>
    </subcellularLocation>
</comment>
<accession>A0A8T2U8Z3</accession>
<keyword evidence="5" id="KW-0539">Nucleus</keyword>
<reference evidence="8" key="1">
    <citation type="submission" date="2021-08" db="EMBL/GenBank/DDBJ databases">
        <title>WGS assembly of Ceratopteris richardii.</title>
        <authorList>
            <person name="Marchant D.B."/>
            <person name="Chen G."/>
            <person name="Jenkins J."/>
            <person name="Shu S."/>
            <person name="Leebens-Mack J."/>
            <person name="Grimwood J."/>
            <person name="Schmutz J."/>
            <person name="Soltis P."/>
            <person name="Soltis D."/>
            <person name="Chen Z.-H."/>
        </authorList>
    </citation>
    <scope>NUCLEOTIDE SEQUENCE</scope>
    <source>
        <strain evidence="8">Whitten #5841</strain>
        <tissue evidence="8">Leaf</tissue>
    </source>
</reference>
<organism evidence="8 9">
    <name type="scientific">Ceratopteris richardii</name>
    <name type="common">Triangle waterfern</name>
    <dbReference type="NCBI Taxonomy" id="49495"/>
    <lineage>
        <taxon>Eukaryota</taxon>
        <taxon>Viridiplantae</taxon>
        <taxon>Streptophyta</taxon>
        <taxon>Embryophyta</taxon>
        <taxon>Tracheophyta</taxon>
        <taxon>Polypodiopsida</taxon>
        <taxon>Polypodiidae</taxon>
        <taxon>Polypodiales</taxon>
        <taxon>Pteridineae</taxon>
        <taxon>Pteridaceae</taxon>
        <taxon>Parkerioideae</taxon>
        <taxon>Ceratopteris</taxon>
    </lineage>
</organism>
<evidence type="ECO:0000313" key="8">
    <source>
        <dbReference type="EMBL" id="KAH7428989.1"/>
    </source>
</evidence>
<dbReference type="EMBL" id="CM035414">
    <property type="protein sequence ID" value="KAH7428992.1"/>
    <property type="molecule type" value="Genomic_DNA"/>
</dbReference>
<evidence type="ECO:0000256" key="4">
    <source>
        <dbReference type="ARBA" id="ARBA00023163"/>
    </source>
</evidence>
<dbReference type="InterPro" id="IPR045843">
    <property type="entry name" value="IND-like"/>
</dbReference>
<dbReference type="PROSITE" id="PS50888">
    <property type="entry name" value="BHLH"/>
    <property type="match status" value="1"/>
</dbReference>
<dbReference type="PANTHER" id="PTHR16223">
    <property type="entry name" value="TRANSCRIPTION FACTOR BHLH83-RELATED"/>
    <property type="match status" value="1"/>
</dbReference>
<sequence length="501" mass="53289">MLSVGSQQALEFVASIQASTSPGALGDHNNFWPLMDDLTENLVMSNWLEANALNKLSWDHQNATNMNAPCPQFSSSDIIVTAPHINQEKAVYDTLMNSTHPPSIVLPSDVDEASLISQRIQESPAFSVLRRFQGTCQIPGVGKSTCHSLNENSTIPSCISQSHSSTSGAAWPQAYMGGMPSSSHGSRQAKVESHTLLNGPQNSLQLCGQLCGKRAHMDNGQSGSSEVVLAPIGVPQTQQFRTSDQQASHGMSAPSCSNHTGISQPQGAPAVAGGTTRPRVRARRGQATDPHSIAERLRRERIADRMKALQELVPSVNKTDKALMLDEIIEYVKFLQLQVKILSMCRLSGTGAVVPHLADIPFEGFFSFASSTVLKGGTSVCSSSDNILAIEQEVAKLMEDSMGSALQFLQSKGLCLMPVSLATAMSSNNARPMTSFSHGHITEALSPSIRTASNSVVTAISSSGALINNEILSAIQSSQGALTQPTIASPTPFRNGLNKVA</sequence>
<dbReference type="Pfam" id="PF00010">
    <property type="entry name" value="HLH"/>
    <property type="match status" value="1"/>
</dbReference>
<dbReference type="EMBL" id="CM035414">
    <property type="protein sequence ID" value="KAH7428989.1"/>
    <property type="molecule type" value="Genomic_DNA"/>
</dbReference>
<evidence type="ECO:0000256" key="3">
    <source>
        <dbReference type="ARBA" id="ARBA00023125"/>
    </source>
</evidence>
<keyword evidence="3" id="KW-0238">DNA-binding</keyword>
<dbReference type="FunFam" id="4.10.280.10:FF:000017">
    <property type="entry name" value="Transcription factor bHLH66"/>
    <property type="match status" value="1"/>
</dbReference>
<evidence type="ECO:0000259" key="7">
    <source>
        <dbReference type="PROSITE" id="PS50888"/>
    </source>
</evidence>
<keyword evidence="2" id="KW-0805">Transcription regulation</keyword>
<dbReference type="PANTHER" id="PTHR16223:SF268">
    <property type="entry name" value="SPERMATOGENESIS- AND OOGENESIS-SPECIFIC BASIC HELIX-LOOP-HELIX-CONTAINING PROTEIN 2"/>
    <property type="match status" value="1"/>
</dbReference>
<dbReference type="GO" id="GO:0046983">
    <property type="term" value="F:protein dimerization activity"/>
    <property type="evidence" value="ECO:0007669"/>
    <property type="project" value="InterPro"/>
</dbReference>
<dbReference type="SMART" id="SM00353">
    <property type="entry name" value="HLH"/>
    <property type="match status" value="1"/>
</dbReference>
<dbReference type="OrthoDB" id="759159at2759"/>
<dbReference type="GO" id="GO:0000981">
    <property type="term" value="F:DNA-binding transcription factor activity, RNA polymerase II-specific"/>
    <property type="evidence" value="ECO:0007669"/>
    <property type="project" value="TreeGrafter"/>
</dbReference>
<evidence type="ECO:0000256" key="5">
    <source>
        <dbReference type="ARBA" id="ARBA00023242"/>
    </source>
</evidence>
<dbReference type="AlphaFoldDB" id="A0A8T2U8Z3"/>
<evidence type="ECO:0000313" key="9">
    <source>
        <dbReference type="Proteomes" id="UP000825935"/>
    </source>
</evidence>
<dbReference type="SUPFAM" id="SSF47459">
    <property type="entry name" value="HLH, helix-loop-helix DNA-binding domain"/>
    <property type="match status" value="1"/>
</dbReference>
<dbReference type="Proteomes" id="UP000825935">
    <property type="component" value="Chromosome 9"/>
</dbReference>
<evidence type="ECO:0000256" key="1">
    <source>
        <dbReference type="ARBA" id="ARBA00004123"/>
    </source>
</evidence>
<comment type="caution">
    <text evidence="8">The sequence shown here is derived from an EMBL/GenBank/DDBJ whole genome shotgun (WGS) entry which is preliminary data.</text>
</comment>
<dbReference type="GO" id="GO:0000978">
    <property type="term" value="F:RNA polymerase II cis-regulatory region sequence-specific DNA binding"/>
    <property type="evidence" value="ECO:0007669"/>
    <property type="project" value="TreeGrafter"/>
</dbReference>
<feature type="compositionally biased region" description="Polar residues" evidence="6">
    <location>
        <begin position="247"/>
        <end position="266"/>
    </location>
</feature>
<evidence type="ECO:0000256" key="6">
    <source>
        <dbReference type="SAM" id="MobiDB-lite"/>
    </source>
</evidence>
<feature type="domain" description="BHLH" evidence="7">
    <location>
        <begin position="286"/>
        <end position="335"/>
    </location>
</feature>
<dbReference type="Gene3D" id="4.10.280.10">
    <property type="entry name" value="Helix-loop-helix DNA-binding domain"/>
    <property type="match status" value="1"/>
</dbReference>
<name>A0A8T2U8Z3_CERRI</name>
<dbReference type="GO" id="GO:0005634">
    <property type="term" value="C:nucleus"/>
    <property type="evidence" value="ECO:0007669"/>
    <property type="project" value="UniProtKB-SubCell"/>
</dbReference>
<feature type="region of interest" description="Disordered" evidence="6">
    <location>
        <begin position="247"/>
        <end position="290"/>
    </location>
</feature>
<proteinExistence type="predicted"/>
<dbReference type="GO" id="GO:0080147">
    <property type="term" value="P:root hair cell development"/>
    <property type="evidence" value="ECO:0007669"/>
    <property type="project" value="UniProtKB-ARBA"/>
</dbReference>